<gene>
    <name evidence="2" type="ORF">LQG66_25050</name>
</gene>
<keyword evidence="1" id="KW-0732">Signal</keyword>
<feature type="chain" id="PRO_5046957681" description="Homogentisate 1,2-dioxygenase" evidence="1">
    <location>
        <begin position="24"/>
        <end position="171"/>
    </location>
</feature>
<evidence type="ECO:0008006" key="4">
    <source>
        <dbReference type="Google" id="ProtNLM"/>
    </source>
</evidence>
<dbReference type="EMBL" id="CP088156">
    <property type="protein sequence ID" value="UFZ02536.1"/>
    <property type="molecule type" value="Genomic_DNA"/>
</dbReference>
<dbReference type="RefSeq" id="WP_231318325.1">
    <property type="nucleotide sequence ID" value="NZ_CP088156.1"/>
</dbReference>
<proteinExistence type="predicted"/>
<protein>
    <recommendedName>
        <fullName evidence="4">Homogentisate 1,2-dioxygenase</fullName>
    </recommendedName>
</protein>
<evidence type="ECO:0000313" key="3">
    <source>
        <dbReference type="Proteomes" id="UP001431010"/>
    </source>
</evidence>
<evidence type="ECO:0000256" key="1">
    <source>
        <dbReference type="SAM" id="SignalP"/>
    </source>
</evidence>
<sequence length="171" mass="17571">MILVRPAATALLLTLAASTAALAAEPSGCDKFKWDIARERAALTAADRQSLTWGAEVATVPATGIVLGLRPAADAKLPTAPERAPKDGTFAGVARFTAAPRAGVYTVGLSAAAWIDVVQDGKTLKPIAFSGATDCDGIRKTVKYELGSQPFVLQISGAPEDAISVAILPAE</sequence>
<dbReference type="Proteomes" id="UP001431010">
    <property type="component" value="Chromosome"/>
</dbReference>
<name>A0ABY3R5C4_9BRAD</name>
<feature type="signal peptide" evidence="1">
    <location>
        <begin position="1"/>
        <end position="23"/>
    </location>
</feature>
<organism evidence="2 3">
    <name type="scientific">Bradyrhizobium ontarionense</name>
    <dbReference type="NCBI Taxonomy" id="2898149"/>
    <lineage>
        <taxon>Bacteria</taxon>
        <taxon>Pseudomonadati</taxon>
        <taxon>Pseudomonadota</taxon>
        <taxon>Alphaproteobacteria</taxon>
        <taxon>Hyphomicrobiales</taxon>
        <taxon>Nitrobacteraceae</taxon>
        <taxon>Bradyrhizobium</taxon>
    </lineage>
</organism>
<evidence type="ECO:0000313" key="2">
    <source>
        <dbReference type="EMBL" id="UFZ02536.1"/>
    </source>
</evidence>
<reference evidence="2" key="1">
    <citation type="journal article" date="2024" name="Antonie Van Leeuwenhoek">
        <title>Bradyrhizobium ontarionense sp. nov., a novel bacterial symbiont isolated from Aeschynomene indica (Indian jointvetch), harbours photosynthesis, nitrogen fixation and nitrous oxide (N2O) reductase genes.</title>
        <authorList>
            <person name="Bromfield E.S.P."/>
            <person name="Cloutier S."/>
        </authorList>
    </citation>
    <scope>NUCLEOTIDE SEQUENCE</scope>
    <source>
        <strain evidence="2">A19</strain>
    </source>
</reference>
<keyword evidence="3" id="KW-1185">Reference proteome</keyword>
<accession>A0ABY3R5C4</accession>